<dbReference type="Proteomes" id="UP000299102">
    <property type="component" value="Unassembled WGS sequence"/>
</dbReference>
<name>A0A4C1VTB5_EUMVA</name>
<gene>
    <name evidence="1" type="ORF">EVAR_36195_1</name>
</gene>
<evidence type="ECO:0000313" key="1">
    <source>
        <dbReference type="EMBL" id="GBP41439.1"/>
    </source>
</evidence>
<sequence length="99" mass="11107">MFVYSKEWIRAGGHWDHDSWDCDSTSDSKAGSARVCSSHINLSCLSNFEKREVSRRTMTTTRPRPRGERYGAAVGRGGCYYDDSTKYYGESTARPVGLA</sequence>
<reference evidence="1 2" key="1">
    <citation type="journal article" date="2019" name="Commun. Biol.">
        <title>The bagworm genome reveals a unique fibroin gene that provides high tensile strength.</title>
        <authorList>
            <person name="Kono N."/>
            <person name="Nakamura H."/>
            <person name="Ohtoshi R."/>
            <person name="Tomita M."/>
            <person name="Numata K."/>
            <person name="Arakawa K."/>
        </authorList>
    </citation>
    <scope>NUCLEOTIDE SEQUENCE [LARGE SCALE GENOMIC DNA]</scope>
</reference>
<proteinExistence type="predicted"/>
<dbReference type="AlphaFoldDB" id="A0A4C1VTB5"/>
<dbReference type="EMBL" id="BGZK01000399">
    <property type="protein sequence ID" value="GBP41439.1"/>
    <property type="molecule type" value="Genomic_DNA"/>
</dbReference>
<comment type="caution">
    <text evidence="1">The sequence shown here is derived from an EMBL/GenBank/DDBJ whole genome shotgun (WGS) entry which is preliminary data.</text>
</comment>
<organism evidence="1 2">
    <name type="scientific">Eumeta variegata</name>
    <name type="common">Bagworm moth</name>
    <name type="synonym">Eumeta japonica</name>
    <dbReference type="NCBI Taxonomy" id="151549"/>
    <lineage>
        <taxon>Eukaryota</taxon>
        <taxon>Metazoa</taxon>
        <taxon>Ecdysozoa</taxon>
        <taxon>Arthropoda</taxon>
        <taxon>Hexapoda</taxon>
        <taxon>Insecta</taxon>
        <taxon>Pterygota</taxon>
        <taxon>Neoptera</taxon>
        <taxon>Endopterygota</taxon>
        <taxon>Lepidoptera</taxon>
        <taxon>Glossata</taxon>
        <taxon>Ditrysia</taxon>
        <taxon>Tineoidea</taxon>
        <taxon>Psychidae</taxon>
        <taxon>Oiketicinae</taxon>
        <taxon>Eumeta</taxon>
    </lineage>
</organism>
<keyword evidence="2" id="KW-1185">Reference proteome</keyword>
<evidence type="ECO:0000313" key="2">
    <source>
        <dbReference type="Proteomes" id="UP000299102"/>
    </source>
</evidence>
<protein>
    <submittedName>
        <fullName evidence="1">Uncharacterized protein</fullName>
    </submittedName>
</protein>
<accession>A0A4C1VTB5</accession>